<organism evidence="7 8">
    <name type="scientific">Paramecium primaurelia</name>
    <dbReference type="NCBI Taxonomy" id="5886"/>
    <lineage>
        <taxon>Eukaryota</taxon>
        <taxon>Sar</taxon>
        <taxon>Alveolata</taxon>
        <taxon>Ciliophora</taxon>
        <taxon>Intramacronucleata</taxon>
        <taxon>Oligohymenophorea</taxon>
        <taxon>Peniculida</taxon>
        <taxon>Parameciidae</taxon>
        <taxon>Paramecium</taxon>
    </lineage>
</organism>
<comment type="caution">
    <text evidence="7">The sequence shown here is derived from an EMBL/GenBank/DDBJ whole genome shotgun (WGS) entry which is preliminary data.</text>
</comment>
<feature type="region of interest" description="Disordered" evidence="5">
    <location>
        <begin position="1"/>
        <end position="30"/>
    </location>
</feature>
<evidence type="ECO:0000256" key="1">
    <source>
        <dbReference type="ARBA" id="ARBA00022490"/>
    </source>
</evidence>
<evidence type="ECO:0000256" key="2">
    <source>
        <dbReference type="ARBA" id="ARBA00022540"/>
    </source>
</evidence>
<dbReference type="AlphaFoldDB" id="A0A8S1LU63"/>
<dbReference type="Pfam" id="PF01399">
    <property type="entry name" value="PCI"/>
    <property type="match status" value="1"/>
</dbReference>
<keyword evidence="1" id="KW-0963">Cytoplasm</keyword>
<keyword evidence="4" id="KW-0175">Coiled coil</keyword>
<dbReference type="GO" id="GO:0003723">
    <property type="term" value="F:RNA binding"/>
    <property type="evidence" value="ECO:0007669"/>
    <property type="project" value="InterPro"/>
</dbReference>
<keyword evidence="3" id="KW-0648">Protein biosynthesis</keyword>
<feature type="compositionally biased region" description="Basic residues" evidence="5">
    <location>
        <begin position="827"/>
        <end position="847"/>
    </location>
</feature>
<feature type="domain" description="PCI" evidence="6">
    <location>
        <begin position="588"/>
        <end position="779"/>
    </location>
</feature>
<dbReference type="GO" id="GO:0031369">
    <property type="term" value="F:translation initiation factor binding"/>
    <property type="evidence" value="ECO:0007669"/>
    <property type="project" value="InterPro"/>
</dbReference>
<feature type="coiled-coil region" evidence="4">
    <location>
        <begin position="54"/>
        <end position="104"/>
    </location>
</feature>
<gene>
    <name evidence="7" type="ORF">PPRIM_AZ9-3.1.T0430234</name>
</gene>
<evidence type="ECO:0000313" key="7">
    <source>
        <dbReference type="EMBL" id="CAD8069173.1"/>
    </source>
</evidence>
<dbReference type="InterPro" id="IPR000717">
    <property type="entry name" value="PCI_dom"/>
</dbReference>
<dbReference type="PANTHER" id="PTHR13937:SF0">
    <property type="entry name" value="EUKARYOTIC TRANSLATION INITIATION FACTOR 3 SUBUNIT C-RELATED"/>
    <property type="match status" value="1"/>
</dbReference>
<evidence type="ECO:0000256" key="3">
    <source>
        <dbReference type="ARBA" id="ARBA00022917"/>
    </source>
</evidence>
<dbReference type="Proteomes" id="UP000688137">
    <property type="component" value="Unassembled WGS sequence"/>
</dbReference>
<evidence type="ECO:0000259" key="6">
    <source>
        <dbReference type="PROSITE" id="PS50250"/>
    </source>
</evidence>
<evidence type="ECO:0000313" key="8">
    <source>
        <dbReference type="Proteomes" id="UP000688137"/>
    </source>
</evidence>
<dbReference type="GO" id="GO:0003743">
    <property type="term" value="F:translation initiation factor activity"/>
    <property type="evidence" value="ECO:0007669"/>
    <property type="project" value="UniProtKB-KW"/>
</dbReference>
<dbReference type="PROSITE" id="PS50250">
    <property type="entry name" value="PCI"/>
    <property type="match status" value="1"/>
</dbReference>
<sequence length="847" mass="99265">MSKFFQEESNSEGEEEAPRGGPEVDAGLQSQATRTRIIQGLIDSDDDEGQRVIVTEKEKRYTKLREIIKEIKIKIKNQDFVTLLDKFEELNKEVEKGAKVFEREGGLPRFYIRIMCQIEVLVLQFTAEQKKKLGVNNSKAYNTLKQRIKKFNLTIKDKIDEFINNPVTTDQSEDERKKKVKADKKQVGSDSEPEVQQKEESSESEDDDKYLLQSNDPMVRRRYWLKKKLPDKKDAKIEEAQQEKVNKKVIADIIDYDVKFDIAQNKEIHIDYDPESVKKKLEQIVSSRGIQKNQVENLYICEKYIQYFIKENLQRAVEILLITISLQIDQAKSEAPFYFNRQSWLQIYQNTFLLYSLHQDKGVKVEKLHTYSKYDQENSFSEFRFISTLLVNFQTLEVELNKAFQNIDYYTQEYAERLSDLYQLTHLSQKLLELLKIKNDTANIALMSFKQLEAIYYIGPAVIQKLLELQTNKQAATPLQIFGNGDISSKIQSLVENILKYGDKETIIKATLYWVYNLALNGKYEQAHEIFISNISYEQVSQMKTLIQLYYNRALVQLGFGAFRQGFINETHLHLADLLSRDKVLKDLLSQNYTKQVEGEYRYTVPYHMSINVETIEFVYLLAAMLLEVPNINQDLFEDSHKIISRKFRQLCQYYDSQTFNPQPENMRDLIYAASKELAKGNWTKCWDLLKQIQLWTRIPSYEQVQQQIKERVQEQALKCYLYTFKNGFSNISVDFLKERFQLSEQVTKAIIYKMIYYGEIKAIIDNQDQSFLIFVNDDISNQTKRLASVLIEKLNQQCKNNEKLMDSKIGSFGIAVDKESVDQVNKQKKKNVTKNKKPPNATTKRK</sequence>
<dbReference type="InterPro" id="IPR027516">
    <property type="entry name" value="EIF3C"/>
</dbReference>
<evidence type="ECO:0000256" key="4">
    <source>
        <dbReference type="SAM" id="Coils"/>
    </source>
</evidence>
<name>A0A8S1LU63_PARPR</name>
<dbReference type="InterPro" id="IPR008905">
    <property type="entry name" value="EIF3C_N_dom"/>
</dbReference>
<reference evidence="7" key="1">
    <citation type="submission" date="2021-01" db="EMBL/GenBank/DDBJ databases">
        <authorList>
            <consortium name="Genoscope - CEA"/>
            <person name="William W."/>
        </authorList>
    </citation>
    <scope>NUCLEOTIDE SEQUENCE</scope>
</reference>
<proteinExistence type="predicted"/>
<dbReference type="EMBL" id="CAJJDM010000043">
    <property type="protein sequence ID" value="CAD8069173.1"/>
    <property type="molecule type" value="Genomic_DNA"/>
</dbReference>
<feature type="region of interest" description="Disordered" evidence="5">
    <location>
        <begin position="824"/>
        <end position="847"/>
    </location>
</feature>
<keyword evidence="2" id="KW-0396">Initiation factor</keyword>
<protein>
    <recommendedName>
        <fullName evidence="6">PCI domain-containing protein</fullName>
    </recommendedName>
</protein>
<dbReference type="PANTHER" id="PTHR13937">
    <property type="entry name" value="EUKARYOTIC TRANSLATION INITATION FACTOR 3, SUBUNIT 8 EIF3S8 -RELATED"/>
    <property type="match status" value="1"/>
</dbReference>
<dbReference type="Pfam" id="PF05470">
    <property type="entry name" value="eIF-3c_N"/>
    <property type="match status" value="1"/>
</dbReference>
<accession>A0A8S1LU63</accession>
<dbReference type="OMA" id="CQIEVLV"/>
<keyword evidence="8" id="KW-1185">Reference proteome</keyword>
<evidence type="ECO:0000256" key="5">
    <source>
        <dbReference type="SAM" id="MobiDB-lite"/>
    </source>
</evidence>
<dbReference type="GO" id="GO:0005852">
    <property type="term" value="C:eukaryotic translation initiation factor 3 complex"/>
    <property type="evidence" value="ECO:0007669"/>
    <property type="project" value="InterPro"/>
</dbReference>
<feature type="region of interest" description="Disordered" evidence="5">
    <location>
        <begin position="170"/>
        <end position="212"/>
    </location>
</feature>